<feature type="transmembrane region" description="Helical" evidence="1">
    <location>
        <begin position="67"/>
        <end position="88"/>
    </location>
</feature>
<keyword evidence="1" id="KW-0812">Transmembrane</keyword>
<protein>
    <submittedName>
        <fullName evidence="2">Uncharacterized protein</fullName>
    </submittedName>
</protein>
<feature type="transmembrane region" description="Helical" evidence="1">
    <location>
        <begin position="94"/>
        <end position="114"/>
    </location>
</feature>
<dbReference type="EMBL" id="QCXX01000003">
    <property type="protein sequence ID" value="PUV24081.1"/>
    <property type="molecule type" value="Genomic_DNA"/>
</dbReference>
<evidence type="ECO:0000313" key="2">
    <source>
        <dbReference type="EMBL" id="PUV24081.1"/>
    </source>
</evidence>
<dbReference type="Proteomes" id="UP000250831">
    <property type="component" value="Unassembled WGS sequence"/>
</dbReference>
<reference evidence="2 3" key="1">
    <citation type="submission" date="2018-04" db="EMBL/GenBank/DDBJ databases">
        <title>Sphingobacterium sp. M46 Genome.</title>
        <authorList>
            <person name="Cheng J."/>
            <person name="Li Y."/>
        </authorList>
    </citation>
    <scope>NUCLEOTIDE SEQUENCE [LARGE SCALE GENOMIC DNA]</scope>
    <source>
        <strain evidence="2 3">M46</strain>
    </source>
</reference>
<keyword evidence="1" id="KW-1133">Transmembrane helix</keyword>
<dbReference type="AlphaFoldDB" id="A0A363NTW0"/>
<evidence type="ECO:0000313" key="3">
    <source>
        <dbReference type="Proteomes" id="UP000250831"/>
    </source>
</evidence>
<gene>
    <name evidence="2" type="ORF">DCO56_11970</name>
</gene>
<keyword evidence="3" id="KW-1185">Reference proteome</keyword>
<dbReference type="OrthoDB" id="9833589at2"/>
<feature type="transmembrane region" description="Helical" evidence="1">
    <location>
        <begin position="135"/>
        <end position="158"/>
    </location>
</feature>
<comment type="caution">
    <text evidence="2">The sequence shown here is derived from an EMBL/GenBank/DDBJ whole genome shotgun (WGS) entry which is preliminary data.</text>
</comment>
<proteinExistence type="predicted"/>
<sequence length="172" mass="19502">MKRINAPLFVHLCFVVLTFYALLTDGDWLRYFTGSLDFNLIIFGLQVAGLIYAGYLQAQRNRKVISILWPALIGLIILISCVLITGNYQFNKNIGITIVWIILEAYYICYEILIGDLIEKIPFLLNLNYGFQAQCIYVILSGVLIGYVMFRSIVGFVLSLKSIIDSSKDKSP</sequence>
<accession>A0A363NTW0</accession>
<evidence type="ECO:0000256" key="1">
    <source>
        <dbReference type="SAM" id="Phobius"/>
    </source>
</evidence>
<feature type="transmembrane region" description="Helical" evidence="1">
    <location>
        <begin position="31"/>
        <end position="55"/>
    </location>
</feature>
<organism evidence="2 3">
    <name type="scientific">Sphingobacterium athyrii</name>
    <dbReference type="NCBI Taxonomy" id="2152717"/>
    <lineage>
        <taxon>Bacteria</taxon>
        <taxon>Pseudomonadati</taxon>
        <taxon>Bacteroidota</taxon>
        <taxon>Sphingobacteriia</taxon>
        <taxon>Sphingobacteriales</taxon>
        <taxon>Sphingobacteriaceae</taxon>
        <taxon>Sphingobacterium</taxon>
    </lineage>
</organism>
<dbReference type="RefSeq" id="WP_108634009.1">
    <property type="nucleotide sequence ID" value="NZ_QCXX01000003.1"/>
</dbReference>
<name>A0A363NTW0_9SPHI</name>
<keyword evidence="1" id="KW-0472">Membrane</keyword>